<dbReference type="SUPFAM" id="SSF49562">
    <property type="entry name" value="C2 domain (Calcium/lipid-binding domain, CaLB)"/>
    <property type="match status" value="1"/>
</dbReference>
<dbReference type="InterPro" id="IPR017946">
    <property type="entry name" value="PLC-like_Pdiesterase_TIM-brl"/>
</dbReference>
<feature type="domain" description="C2" evidence="2">
    <location>
        <begin position="17"/>
        <end position="143"/>
    </location>
</feature>
<name>A0A4Z2BXV5_9TELE</name>
<evidence type="ECO:0000313" key="4">
    <source>
        <dbReference type="EMBL" id="TNM96959.1"/>
    </source>
</evidence>
<dbReference type="Pfam" id="PF00168">
    <property type="entry name" value="C2"/>
    <property type="match status" value="1"/>
</dbReference>
<dbReference type="SUPFAM" id="SSF51695">
    <property type="entry name" value="PLC-like phosphodiesterases"/>
    <property type="match status" value="1"/>
</dbReference>
<gene>
    <name evidence="4" type="ORF">fugu_015115</name>
</gene>
<dbReference type="GO" id="GO:0046488">
    <property type="term" value="P:phosphatidylinositol metabolic process"/>
    <property type="evidence" value="ECO:0007669"/>
    <property type="project" value="TreeGrafter"/>
</dbReference>
<dbReference type="InterPro" id="IPR035892">
    <property type="entry name" value="C2_domain_sf"/>
</dbReference>
<organism evidence="4 5">
    <name type="scientific">Takifugu bimaculatus</name>
    <dbReference type="NCBI Taxonomy" id="433685"/>
    <lineage>
        <taxon>Eukaryota</taxon>
        <taxon>Metazoa</taxon>
        <taxon>Chordata</taxon>
        <taxon>Craniata</taxon>
        <taxon>Vertebrata</taxon>
        <taxon>Euteleostomi</taxon>
        <taxon>Actinopterygii</taxon>
        <taxon>Neopterygii</taxon>
        <taxon>Teleostei</taxon>
        <taxon>Neoteleostei</taxon>
        <taxon>Acanthomorphata</taxon>
        <taxon>Eupercaria</taxon>
        <taxon>Tetraodontiformes</taxon>
        <taxon>Tetradontoidea</taxon>
        <taxon>Tetraodontidae</taxon>
        <taxon>Takifugu</taxon>
    </lineage>
</organism>
<accession>A0A4Z2BXV5</accession>
<dbReference type="EMBL" id="SWLE01000008">
    <property type="protein sequence ID" value="TNM96959.1"/>
    <property type="molecule type" value="Genomic_DNA"/>
</dbReference>
<feature type="compositionally biased region" description="Pro residues" evidence="1">
    <location>
        <begin position="438"/>
        <end position="453"/>
    </location>
</feature>
<dbReference type="PROSITE" id="PS50008">
    <property type="entry name" value="PIPLC_Y_DOMAIN"/>
    <property type="match status" value="1"/>
</dbReference>
<sequence length="479" mass="53172">MNPQDFWKCGCQIVAMNYQTPGLMMDLNLGVSAQLLHIKVISGQNLPKPRGSAAKGDVVEPYIYVEIHGIPADCAEQRTKTVSQNGDNPIFDESFEFQINLPELAVLRFVVLDDDYIGDEFIGQYTIPFECLQPGYRHVPLQSLTGEFLPNTTLFVHGRKTREYTTTKSTGIKIVDELFRASTQPLREATDLRENVQNAVVSFKELCGLTPAANMKQCILTVSTWLMNSERSLRVTVDLSETYPTMEAQGPVPELLRKVLNAYDMMIQTSRTLIESADVIYSKLTQAQRAGLDFHEDLHRIGAKEGLKGRKLQKAMESYAWNITVLKGQADLLKHAKSEALDTLRQIHCAAQSCGLSKNEAASPQEQHHPQQQPQQLQQLPQLQIQQQSTAKALSQPTSLYLAQPQTTPQAYTLPLPQQHPLLPAHTLVQTVLKPPAYSHPPPLPQGPLPPQGPQQRAAGPLDVIPQREVASDNPPGSC</sequence>
<evidence type="ECO:0008006" key="6">
    <source>
        <dbReference type="Google" id="ProtNLM"/>
    </source>
</evidence>
<dbReference type="CDD" id="cd00275">
    <property type="entry name" value="C2_PLC_like"/>
    <property type="match status" value="1"/>
</dbReference>
<dbReference type="InterPro" id="IPR001192">
    <property type="entry name" value="PI-PLC_fam"/>
</dbReference>
<dbReference type="AlphaFoldDB" id="A0A4Z2BXV5"/>
<dbReference type="PANTHER" id="PTHR10336:SF85">
    <property type="entry name" value="PHOSPHOINOSITIDE PHOSPHOLIPASE C"/>
    <property type="match status" value="1"/>
</dbReference>
<proteinExistence type="predicted"/>
<dbReference type="Pfam" id="PF00387">
    <property type="entry name" value="PI-PLC-Y"/>
    <property type="match status" value="1"/>
</dbReference>
<feature type="domain" description="PI-PLC Y-box" evidence="3">
    <location>
        <begin position="1"/>
        <end position="31"/>
    </location>
</feature>
<feature type="region of interest" description="Disordered" evidence="1">
    <location>
        <begin position="358"/>
        <end position="391"/>
    </location>
</feature>
<evidence type="ECO:0000259" key="2">
    <source>
        <dbReference type="PROSITE" id="PS50004"/>
    </source>
</evidence>
<dbReference type="Gene3D" id="2.60.40.150">
    <property type="entry name" value="C2 domain"/>
    <property type="match status" value="1"/>
</dbReference>
<feature type="compositionally biased region" description="Low complexity" evidence="1">
    <location>
        <begin position="370"/>
        <end position="388"/>
    </location>
</feature>
<evidence type="ECO:0000256" key="1">
    <source>
        <dbReference type="SAM" id="MobiDB-lite"/>
    </source>
</evidence>
<dbReference type="GO" id="GO:0051209">
    <property type="term" value="P:release of sequestered calcium ion into cytosol"/>
    <property type="evidence" value="ECO:0007669"/>
    <property type="project" value="TreeGrafter"/>
</dbReference>
<dbReference type="GO" id="GO:0048015">
    <property type="term" value="P:phosphatidylinositol-mediated signaling"/>
    <property type="evidence" value="ECO:0007669"/>
    <property type="project" value="TreeGrafter"/>
</dbReference>
<dbReference type="PANTHER" id="PTHR10336">
    <property type="entry name" value="PHOSPHOINOSITIDE-SPECIFIC PHOSPHOLIPASE C FAMILY PROTEIN"/>
    <property type="match status" value="1"/>
</dbReference>
<reference evidence="4 5" key="1">
    <citation type="submission" date="2019-04" db="EMBL/GenBank/DDBJ databases">
        <title>The sequence and de novo assembly of Takifugu bimaculatus genome using PacBio and Hi-C technologies.</title>
        <authorList>
            <person name="Xu P."/>
            <person name="Liu B."/>
            <person name="Zhou Z."/>
        </authorList>
    </citation>
    <scope>NUCLEOTIDE SEQUENCE [LARGE SCALE GENOMIC DNA]</scope>
    <source>
        <strain evidence="4">TB-2018</strain>
        <tissue evidence="4">Muscle</tissue>
    </source>
</reference>
<feature type="region of interest" description="Disordered" evidence="1">
    <location>
        <begin position="433"/>
        <end position="479"/>
    </location>
</feature>
<comment type="caution">
    <text evidence="4">The sequence shown here is derived from an EMBL/GenBank/DDBJ whole genome shotgun (WGS) entry which is preliminary data.</text>
</comment>
<dbReference type="Gene3D" id="3.20.20.190">
    <property type="entry name" value="Phosphatidylinositol (PI) phosphodiesterase"/>
    <property type="match status" value="1"/>
</dbReference>
<dbReference type="Proteomes" id="UP000516260">
    <property type="component" value="Chromosome 16"/>
</dbReference>
<dbReference type="GO" id="GO:0007214">
    <property type="term" value="P:gamma-aminobutyric acid signaling pathway"/>
    <property type="evidence" value="ECO:0007669"/>
    <property type="project" value="TreeGrafter"/>
</dbReference>
<evidence type="ECO:0000259" key="3">
    <source>
        <dbReference type="PROSITE" id="PS50008"/>
    </source>
</evidence>
<dbReference type="PROSITE" id="PS50004">
    <property type="entry name" value="C2"/>
    <property type="match status" value="1"/>
</dbReference>
<dbReference type="SMART" id="SM00239">
    <property type="entry name" value="C2"/>
    <property type="match status" value="1"/>
</dbReference>
<dbReference type="InterPro" id="IPR000008">
    <property type="entry name" value="C2_dom"/>
</dbReference>
<evidence type="ECO:0000313" key="5">
    <source>
        <dbReference type="Proteomes" id="UP000516260"/>
    </source>
</evidence>
<dbReference type="InterPro" id="IPR001711">
    <property type="entry name" value="PLipase_C_Pinositol-sp_Y"/>
</dbReference>
<keyword evidence="5" id="KW-1185">Reference proteome</keyword>
<dbReference type="GO" id="GO:0032228">
    <property type="term" value="P:regulation of synaptic transmission, GABAergic"/>
    <property type="evidence" value="ECO:0007669"/>
    <property type="project" value="TreeGrafter"/>
</dbReference>
<protein>
    <recommendedName>
        <fullName evidence="6">Phosphoinositide phospholipase C</fullName>
    </recommendedName>
</protein>
<dbReference type="GO" id="GO:0004435">
    <property type="term" value="F:phosphatidylinositol-4,5-bisphosphate phospholipase C activity"/>
    <property type="evidence" value="ECO:0007669"/>
    <property type="project" value="InterPro"/>
</dbReference>